<dbReference type="EMBL" id="CADIKM010000145">
    <property type="protein sequence ID" value="CAB3808732.1"/>
    <property type="molecule type" value="Genomic_DNA"/>
</dbReference>
<keyword evidence="1" id="KW-0472">Membrane</keyword>
<protein>
    <submittedName>
        <fullName evidence="2">Uncharacterized protein</fullName>
    </submittedName>
</protein>
<proteinExistence type="predicted"/>
<organism evidence="2 3">
    <name type="scientific">Pararobbsia alpina</name>
    <dbReference type="NCBI Taxonomy" id="621374"/>
    <lineage>
        <taxon>Bacteria</taxon>
        <taxon>Pseudomonadati</taxon>
        <taxon>Pseudomonadota</taxon>
        <taxon>Betaproteobacteria</taxon>
        <taxon>Burkholderiales</taxon>
        <taxon>Burkholderiaceae</taxon>
        <taxon>Pararobbsia</taxon>
    </lineage>
</organism>
<keyword evidence="3" id="KW-1185">Reference proteome</keyword>
<feature type="transmembrane region" description="Helical" evidence="1">
    <location>
        <begin position="77"/>
        <end position="108"/>
    </location>
</feature>
<keyword evidence="1" id="KW-0812">Transmembrane</keyword>
<dbReference type="Proteomes" id="UP000494115">
    <property type="component" value="Unassembled WGS sequence"/>
</dbReference>
<gene>
    <name evidence="2" type="ORF">LMG28138_06064</name>
</gene>
<dbReference type="AlphaFoldDB" id="A0A6S7BPT0"/>
<accession>A0A6S7BPT0</accession>
<name>A0A6S7BPT0_9BURK</name>
<keyword evidence="1" id="KW-1133">Transmembrane helix</keyword>
<reference evidence="2 3" key="1">
    <citation type="submission" date="2020-04" db="EMBL/GenBank/DDBJ databases">
        <authorList>
            <person name="De Canck E."/>
        </authorList>
    </citation>
    <scope>NUCLEOTIDE SEQUENCE [LARGE SCALE GENOMIC DNA]</scope>
    <source>
        <strain evidence="2 3">LMG 28138</strain>
    </source>
</reference>
<sequence>MYDLLCAVLPSSLSTWTVVSSPWISDCASSVARIASYSRDRCSSAGRMIQCASVPRLTAMFERPSASSMRYSGVPSAYFAVITVAIIAGLALLPGSGCMGMGAITMGVCSAWRSQWRHAYLKCTCCSTDAFTSMCNCSHVCSPIRCIAPWQHGQTFWSPGRSYSIRVRGRSAGSGLRPRFWWPGASTAGRPVSGSAKTPSGSSSTGSATAACSASSNTRSLSFSLLGAKRLSCARRNSSSSCSTRTFSSRLLASSSRI</sequence>
<evidence type="ECO:0000313" key="2">
    <source>
        <dbReference type="EMBL" id="CAB3808732.1"/>
    </source>
</evidence>
<evidence type="ECO:0000256" key="1">
    <source>
        <dbReference type="SAM" id="Phobius"/>
    </source>
</evidence>
<evidence type="ECO:0000313" key="3">
    <source>
        <dbReference type="Proteomes" id="UP000494115"/>
    </source>
</evidence>